<keyword evidence="1" id="KW-0479">Metal-binding</keyword>
<dbReference type="HOGENOM" id="CLU_013137_17_1_1"/>
<feature type="domain" description="RING-type" evidence="2">
    <location>
        <begin position="57"/>
        <end position="92"/>
    </location>
</feature>
<dbReference type="AlphaFoldDB" id="D8SJZ6"/>
<protein>
    <recommendedName>
        <fullName evidence="2">RING-type domain-containing protein</fullName>
    </recommendedName>
</protein>
<dbReference type="InterPro" id="IPR043312">
    <property type="entry name" value="AtBBR-like"/>
</dbReference>
<dbReference type="Pfam" id="PF13639">
    <property type="entry name" value="zf-RING_2"/>
    <property type="match status" value="1"/>
</dbReference>
<dbReference type="InParanoid" id="D8SJZ6"/>
<dbReference type="KEGG" id="smo:SELMODRAFT_19194"/>
<dbReference type="PROSITE" id="PS50089">
    <property type="entry name" value="ZF_RING_2"/>
    <property type="match status" value="1"/>
</dbReference>
<feature type="non-terminal residue" evidence="4">
    <location>
        <position position="92"/>
    </location>
</feature>
<dbReference type="PANTHER" id="PTHR47530">
    <property type="entry name" value="E3 UBIQUITIN LIGASE BIG BROTHER-RELATED"/>
    <property type="match status" value="1"/>
</dbReference>
<dbReference type="KEGG" id="smo:SELMODRAFT_19193"/>
<dbReference type="InterPro" id="IPR001841">
    <property type="entry name" value="Znf_RING"/>
</dbReference>
<dbReference type="GO" id="GO:0008270">
    <property type="term" value="F:zinc ion binding"/>
    <property type="evidence" value="ECO:0007669"/>
    <property type="project" value="UniProtKB-KW"/>
</dbReference>
<dbReference type="PANTHER" id="PTHR47530:SF4">
    <property type="entry name" value="E3 UBIQUITIN LIGASE BIG BROTHER-RELATED"/>
    <property type="match status" value="1"/>
</dbReference>
<reference evidence="4 5" key="1">
    <citation type="journal article" date="2011" name="Science">
        <title>The Selaginella genome identifies genetic changes associated with the evolution of vascular plants.</title>
        <authorList>
            <person name="Banks J.A."/>
            <person name="Nishiyama T."/>
            <person name="Hasebe M."/>
            <person name="Bowman J.L."/>
            <person name="Gribskov M."/>
            <person name="dePamphilis C."/>
            <person name="Albert V.A."/>
            <person name="Aono N."/>
            <person name="Aoyama T."/>
            <person name="Ambrose B.A."/>
            <person name="Ashton N.W."/>
            <person name="Axtell M.J."/>
            <person name="Barker E."/>
            <person name="Barker M.S."/>
            <person name="Bennetzen J.L."/>
            <person name="Bonawitz N.D."/>
            <person name="Chapple C."/>
            <person name="Cheng C."/>
            <person name="Correa L.G."/>
            <person name="Dacre M."/>
            <person name="DeBarry J."/>
            <person name="Dreyer I."/>
            <person name="Elias M."/>
            <person name="Engstrom E.M."/>
            <person name="Estelle M."/>
            <person name="Feng L."/>
            <person name="Finet C."/>
            <person name="Floyd S.K."/>
            <person name="Frommer W.B."/>
            <person name="Fujita T."/>
            <person name="Gramzow L."/>
            <person name="Gutensohn M."/>
            <person name="Harholt J."/>
            <person name="Hattori M."/>
            <person name="Heyl A."/>
            <person name="Hirai T."/>
            <person name="Hiwatashi Y."/>
            <person name="Ishikawa M."/>
            <person name="Iwata M."/>
            <person name="Karol K.G."/>
            <person name="Koehler B."/>
            <person name="Kolukisaoglu U."/>
            <person name="Kubo M."/>
            <person name="Kurata T."/>
            <person name="Lalonde S."/>
            <person name="Li K."/>
            <person name="Li Y."/>
            <person name="Litt A."/>
            <person name="Lyons E."/>
            <person name="Manning G."/>
            <person name="Maruyama T."/>
            <person name="Michael T.P."/>
            <person name="Mikami K."/>
            <person name="Miyazaki S."/>
            <person name="Morinaga S."/>
            <person name="Murata T."/>
            <person name="Mueller-Roeber B."/>
            <person name="Nelson D.R."/>
            <person name="Obara M."/>
            <person name="Oguri Y."/>
            <person name="Olmstead R.G."/>
            <person name="Onodera N."/>
            <person name="Petersen B.L."/>
            <person name="Pils B."/>
            <person name="Prigge M."/>
            <person name="Rensing S.A."/>
            <person name="Riano-Pachon D.M."/>
            <person name="Roberts A.W."/>
            <person name="Sato Y."/>
            <person name="Scheller H.V."/>
            <person name="Schulz B."/>
            <person name="Schulz C."/>
            <person name="Shakirov E.V."/>
            <person name="Shibagaki N."/>
            <person name="Shinohara N."/>
            <person name="Shippen D.E."/>
            <person name="Soerensen I."/>
            <person name="Sotooka R."/>
            <person name="Sugimoto N."/>
            <person name="Sugita M."/>
            <person name="Sumikawa N."/>
            <person name="Tanurdzic M."/>
            <person name="Theissen G."/>
            <person name="Ulvskov P."/>
            <person name="Wakazuki S."/>
            <person name="Weng J.K."/>
            <person name="Willats W.W."/>
            <person name="Wipf D."/>
            <person name="Wolf P.G."/>
            <person name="Yang L."/>
            <person name="Zimmer A.D."/>
            <person name="Zhu Q."/>
            <person name="Mitros T."/>
            <person name="Hellsten U."/>
            <person name="Loque D."/>
            <person name="Otillar R."/>
            <person name="Salamov A."/>
            <person name="Schmutz J."/>
            <person name="Shapiro H."/>
            <person name="Lindquist E."/>
            <person name="Lucas S."/>
            <person name="Rokhsar D."/>
            <person name="Grigoriev I.V."/>
        </authorList>
    </citation>
    <scope>NUCLEOTIDE SEQUENCE [LARGE SCALE GENOMIC DNA]</scope>
</reference>
<feature type="non-terminal residue" evidence="4">
    <location>
        <position position="1"/>
    </location>
</feature>
<keyword evidence="1" id="KW-0863">Zinc-finger</keyword>
<dbReference type="eggNOG" id="KOG0800">
    <property type="taxonomic scope" value="Eukaryota"/>
</dbReference>
<dbReference type="OrthoDB" id="8062037at2759"/>
<evidence type="ECO:0000313" key="4">
    <source>
        <dbReference type="EMBL" id="EFJ15140.1"/>
    </source>
</evidence>
<dbReference type="Gramene" id="EFJ15140">
    <property type="protein sequence ID" value="EFJ15140"/>
    <property type="gene ID" value="SELMODRAFT_19194"/>
</dbReference>
<evidence type="ECO:0000313" key="5">
    <source>
        <dbReference type="Proteomes" id="UP000001514"/>
    </source>
</evidence>
<dbReference type="OMA" id="NNMSHED"/>
<keyword evidence="1" id="KW-0862">Zinc</keyword>
<dbReference type="FunFam" id="3.30.40.10:FF:000226">
    <property type="entry name" value="E3 ubiquitin ligase BIG BROTHER"/>
    <property type="match status" value="1"/>
</dbReference>
<dbReference type="Gene3D" id="3.30.40.10">
    <property type="entry name" value="Zinc/RING finger domain, C3HC4 (zinc finger)"/>
    <property type="match status" value="1"/>
</dbReference>
<evidence type="ECO:0000313" key="3">
    <source>
        <dbReference type="EMBL" id="EFJ08445.1"/>
    </source>
</evidence>
<organism evidence="5">
    <name type="scientific">Selaginella moellendorffii</name>
    <name type="common">Spikemoss</name>
    <dbReference type="NCBI Taxonomy" id="88036"/>
    <lineage>
        <taxon>Eukaryota</taxon>
        <taxon>Viridiplantae</taxon>
        <taxon>Streptophyta</taxon>
        <taxon>Embryophyta</taxon>
        <taxon>Tracheophyta</taxon>
        <taxon>Lycopodiopsida</taxon>
        <taxon>Selaginellales</taxon>
        <taxon>Selaginellaceae</taxon>
        <taxon>Selaginella</taxon>
    </lineage>
</organism>
<dbReference type="EMBL" id="GL377624">
    <property type="protein sequence ID" value="EFJ15140.1"/>
    <property type="molecule type" value="Genomic_DNA"/>
</dbReference>
<sequence length="92" mass="10368">WQDVDPDHMSYEELVALGDAVGVESRGLSSDAIAELPVTSYKRGHTGGSTSSDSEQCVICRHDYEEDEMLLTLPCKHKYHSECIQQWLQINK</sequence>
<name>D8SJZ6_SELML</name>
<proteinExistence type="predicted"/>
<dbReference type="SUPFAM" id="SSF57850">
    <property type="entry name" value="RING/U-box"/>
    <property type="match status" value="1"/>
</dbReference>
<dbReference type="InterPro" id="IPR013083">
    <property type="entry name" value="Znf_RING/FYVE/PHD"/>
</dbReference>
<evidence type="ECO:0000256" key="1">
    <source>
        <dbReference type="PROSITE-ProRule" id="PRU00175"/>
    </source>
</evidence>
<keyword evidence="5" id="KW-1185">Reference proteome</keyword>
<dbReference type="Proteomes" id="UP000001514">
    <property type="component" value="Unassembled WGS sequence"/>
</dbReference>
<gene>
    <name evidence="3" type="ORF">SELMODRAFT_19193</name>
    <name evidence="4" type="ORF">SELMODRAFT_19194</name>
</gene>
<dbReference type="EMBL" id="GL377674">
    <property type="protein sequence ID" value="EFJ08445.1"/>
    <property type="molecule type" value="Genomic_DNA"/>
</dbReference>
<dbReference type="Gramene" id="EFJ08445">
    <property type="protein sequence ID" value="EFJ08445"/>
    <property type="gene ID" value="SELMODRAFT_19193"/>
</dbReference>
<accession>D8SJZ6</accession>
<evidence type="ECO:0000259" key="2">
    <source>
        <dbReference type="PROSITE" id="PS50089"/>
    </source>
</evidence>